<dbReference type="PANTHER" id="PTHR42648:SF18">
    <property type="entry name" value="RETROTRANSPOSON, UNCLASSIFIED-LIKE PROTEIN"/>
    <property type="match status" value="1"/>
</dbReference>
<dbReference type="PANTHER" id="PTHR42648">
    <property type="entry name" value="TRANSPOSASE, PUTATIVE-RELATED"/>
    <property type="match status" value="1"/>
</dbReference>
<keyword evidence="1" id="KW-0479">Metal-binding</keyword>
<dbReference type="Pfam" id="PF13976">
    <property type="entry name" value="gag_pre-integrs"/>
    <property type="match status" value="1"/>
</dbReference>
<dbReference type="Pfam" id="PF25597">
    <property type="entry name" value="SH3_retrovirus"/>
    <property type="match status" value="1"/>
</dbReference>
<dbReference type="GO" id="GO:0016787">
    <property type="term" value="F:hydrolase activity"/>
    <property type="evidence" value="ECO:0007669"/>
    <property type="project" value="UniProtKB-KW"/>
</dbReference>
<accession>A0A6L2KDK7</accession>
<sequence>MCLKDHLDAQERKQYKFGLENPIDFEEEIFDAGVQQNEAIPLSEEEIALDVASSKGMMSDSGSRGEEMGTLRETLTKGTEGALHLGPERPRVYFDLTSKEKDRYNTDIRATNIILQVLPKDIYSLINHYTDAKDIWENVKMLLEGSELTKEDRESQLMQLNSKFANNMLPEWGRFVTAVKLNRGLRDSNYDQLYAYLKQHENQATIQDGKVVIQNVQGRQNRGQGNNAWGAGAAGYGGAQNRVGRQDNVADDDVDEQPTQDLAFNVDNVFQAYDYDAFDSDVDEAPTAHIMFMANLSYADPVYDEAGPSYDSEVLSEYLNPVNAPSFAKNIVRKVTQVWKAIGIVLTTVGYQWKPTRRIFTLGEQCPLTRNPYLGCSKHMIGDRFRLKNFMKKFIGTVRFGNDHFGAIMGVWRLHGVELIKGFCGFNLYTISVEDMMKSSPICLLSKASKTKSWLWHRRLNHLNFGTINDLGRKDLVRGLPRLKFKKDHLCSACQLGKSKKHTHLPKAKNINLEVLNTIHVDFCGPMRVKTINGNKYILVIIDDYTRFTWVKFLRLKDETPEVVIKFLKQIQVGLNKTIRFIRTDNGTEFVHHDLTNYYESVGIFHQKSVLRTPQQNGVVERRNRTLVEADRTMLIFLKALMFLWAEAVATACYTQNRSLIHTRHHKTPYELVHNKKPDLTFLRVFGALCYPINDSEDLGKLQPTTAIGIFVGYAPSRKGYRIYNKRTRRIMETIHIGLLSLVVLFPVNSAGIPSFTTIDQDVPSLSHSPSSSTLQSPCLHQGVAAESTLMDKNPFAPVDKDPLINLFAPEPASSSSSSEDAIPQPNCIMIIALKWIYKVKLDEYGDVMKNKAWLVAKGYRQEEGINFEEYFAPVLRIEAIRIFIAKAASKNMTIYKMDVNTTFLNGELKEEVYVSQSEGFVDPEHPTHVYPLKKTLYGLKQAPRAWYDTLSRFL</sequence>
<feature type="domain" description="Integrase catalytic" evidence="3">
    <location>
        <begin position="502"/>
        <end position="677"/>
    </location>
</feature>
<dbReference type="InterPro" id="IPR025724">
    <property type="entry name" value="GAG-pre-integrase_dom"/>
</dbReference>
<evidence type="ECO:0000313" key="4">
    <source>
        <dbReference type="EMBL" id="GEU47553.1"/>
    </source>
</evidence>
<dbReference type="Gene3D" id="3.30.420.10">
    <property type="entry name" value="Ribonuclease H-like superfamily/Ribonuclease H"/>
    <property type="match status" value="1"/>
</dbReference>
<dbReference type="InterPro" id="IPR057670">
    <property type="entry name" value="SH3_retrovirus"/>
</dbReference>
<dbReference type="InterPro" id="IPR036397">
    <property type="entry name" value="RNaseH_sf"/>
</dbReference>
<dbReference type="GO" id="GO:0003676">
    <property type="term" value="F:nucleic acid binding"/>
    <property type="evidence" value="ECO:0007669"/>
    <property type="project" value="InterPro"/>
</dbReference>
<dbReference type="GO" id="GO:0046872">
    <property type="term" value="F:metal ion binding"/>
    <property type="evidence" value="ECO:0007669"/>
    <property type="project" value="UniProtKB-KW"/>
</dbReference>
<dbReference type="GO" id="GO:0015074">
    <property type="term" value="P:DNA integration"/>
    <property type="evidence" value="ECO:0007669"/>
    <property type="project" value="InterPro"/>
</dbReference>
<dbReference type="AlphaFoldDB" id="A0A6L2KDK7"/>
<evidence type="ECO:0000259" key="3">
    <source>
        <dbReference type="PROSITE" id="PS50994"/>
    </source>
</evidence>
<name>A0A6L2KDK7_TANCI</name>
<dbReference type="PROSITE" id="PS50994">
    <property type="entry name" value="INTEGRASE"/>
    <property type="match status" value="1"/>
</dbReference>
<dbReference type="InterPro" id="IPR013103">
    <property type="entry name" value="RVT_2"/>
</dbReference>
<dbReference type="InterPro" id="IPR039537">
    <property type="entry name" value="Retrotran_Ty1/copia-like"/>
</dbReference>
<dbReference type="Pfam" id="PF07727">
    <property type="entry name" value="RVT_2"/>
    <property type="match status" value="1"/>
</dbReference>
<dbReference type="Pfam" id="PF00665">
    <property type="entry name" value="rve"/>
    <property type="match status" value="1"/>
</dbReference>
<dbReference type="EMBL" id="BKCJ010002289">
    <property type="protein sequence ID" value="GEU47553.1"/>
    <property type="molecule type" value="Genomic_DNA"/>
</dbReference>
<evidence type="ECO:0000256" key="1">
    <source>
        <dbReference type="ARBA" id="ARBA00022723"/>
    </source>
</evidence>
<protein>
    <submittedName>
        <fullName evidence="4">Retrovirus-related Pol polyprotein from transposon TNT 1-94</fullName>
    </submittedName>
</protein>
<comment type="caution">
    <text evidence="4">The sequence shown here is derived from an EMBL/GenBank/DDBJ whole genome shotgun (WGS) entry which is preliminary data.</text>
</comment>
<keyword evidence="2" id="KW-0378">Hydrolase</keyword>
<dbReference type="SUPFAM" id="SSF53098">
    <property type="entry name" value="Ribonuclease H-like"/>
    <property type="match status" value="1"/>
</dbReference>
<reference evidence="4" key="1">
    <citation type="journal article" date="2019" name="Sci. Rep.">
        <title>Draft genome of Tanacetum cinerariifolium, the natural source of mosquito coil.</title>
        <authorList>
            <person name="Yamashiro T."/>
            <person name="Shiraishi A."/>
            <person name="Satake H."/>
            <person name="Nakayama K."/>
        </authorList>
    </citation>
    <scope>NUCLEOTIDE SEQUENCE</scope>
</reference>
<evidence type="ECO:0000256" key="2">
    <source>
        <dbReference type="ARBA" id="ARBA00022801"/>
    </source>
</evidence>
<organism evidence="4">
    <name type="scientific">Tanacetum cinerariifolium</name>
    <name type="common">Dalmatian daisy</name>
    <name type="synonym">Chrysanthemum cinerariifolium</name>
    <dbReference type="NCBI Taxonomy" id="118510"/>
    <lineage>
        <taxon>Eukaryota</taxon>
        <taxon>Viridiplantae</taxon>
        <taxon>Streptophyta</taxon>
        <taxon>Embryophyta</taxon>
        <taxon>Tracheophyta</taxon>
        <taxon>Spermatophyta</taxon>
        <taxon>Magnoliopsida</taxon>
        <taxon>eudicotyledons</taxon>
        <taxon>Gunneridae</taxon>
        <taxon>Pentapetalae</taxon>
        <taxon>asterids</taxon>
        <taxon>campanulids</taxon>
        <taxon>Asterales</taxon>
        <taxon>Asteraceae</taxon>
        <taxon>Asteroideae</taxon>
        <taxon>Anthemideae</taxon>
        <taxon>Anthemidinae</taxon>
        <taxon>Tanacetum</taxon>
    </lineage>
</organism>
<proteinExistence type="predicted"/>
<dbReference type="InterPro" id="IPR012337">
    <property type="entry name" value="RNaseH-like_sf"/>
</dbReference>
<dbReference type="InterPro" id="IPR001584">
    <property type="entry name" value="Integrase_cat-core"/>
</dbReference>
<gene>
    <name evidence="4" type="ORF">Tci_019531</name>
</gene>